<evidence type="ECO:0000256" key="4">
    <source>
        <dbReference type="ARBA" id="ARBA00022692"/>
    </source>
</evidence>
<proteinExistence type="predicted"/>
<dbReference type="InterPro" id="IPR004681">
    <property type="entry name" value="TRAP_DctM"/>
</dbReference>
<dbReference type="PANTHER" id="PTHR33362">
    <property type="entry name" value="SIALIC ACID TRAP TRANSPORTER PERMEASE PROTEIN SIAT-RELATED"/>
    <property type="match status" value="1"/>
</dbReference>
<comment type="subcellular location">
    <subcellularLocation>
        <location evidence="1 7">Cell inner membrane</location>
        <topology evidence="1 7">Multi-pass membrane protein</topology>
    </subcellularLocation>
</comment>
<keyword evidence="4 8" id="KW-0812">Transmembrane</keyword>
<keyword evidence="2" id="KW-1003">Cell membrane</keyword>
<accession>N9C595</accession>
<feature type="transmembrane region" description="Helical" evidence="8">
    <location>
        <begin position="675"/>
        <end position="695"/>
    </location>
</feature>
<keyword evidence="7" id="KW-0813">Transport</keyword>
<evidence type="ECO:0000256" key="8">
    <source>
        <dbReference type="SAM" id="Phobius"/>
    </source>
</evidence>
<feature type="transmembrane region" description="Helical" evidence="8">
    <location>
        <begin position="590"/>
        <end position="612"/>
    </location>
</feature>
<feature type="transmembrane region" description="Helical" evidence="8">
    <location>
        <begin position="49"/>
        <end position="70"/>
    </location>
</feature>
<feature type="transmembrane region" description="Helical" evidence="8">
    <location>
        <begin position="259"/>
        <end position="281"/>
    </location>
</feature>
<dbReference type="GO" id="GO:0005886">
    <property type="term" value="C:plasma membrane"/>
    <property type="evidence" value="ECO:0007669"/>
    <property type="project" value="UniProtKB-SubCell"/>
</dbReference>
<keyword evidence="6 8" id="KW-0472">Membrane</keyword>
<feature type="transmembrane region" description="Helical" evidence="8">
    <location>
        <begin position="632"/>
        <end position="663"/>
    </location>
</feature>
<evidence type="ECO:0000256" key="5">
    <source>
        <dbReference type="ARBA" id="ARBA00022989"/>
    </source>
</evidence>
<reference evidence="10 11" key="1">
    <citation type="submission" date="2013-02" db="EMBL/GenBank/DDBJ databases">
        <title>The Genome Sequence of Acinetobacter ursingii NIPH ANC_3649.</title>
        <authorList>
            <consortium name="The Broad Institute Genome Sequencing Platform"/>
            <consortium name="The Broad Institute Genome Sequencing Center for Infectious Disease"/>
            <person name="Cerqueira G."/>
            <person name="Feldgarden M."/>
            <person name="Courvalin P."/>
            <person name="Perichon B."/>
            <person name="Grillot-Courvalin C."/>
            <person name="Clermont D."/>
            <person name="Rocha E."/>
            <person name="Yoon E.-J."/>
            <person name="Nemec A."/>
            <person name="Walker B."/>
            <person name="Young S.K."/>
            <person name="Zeng Q."/>
            <person name="Gargeya S."/>
            <person name="Fitzgerald M."/>
            <person name="Haas B."/>
            <person name="Abouelleil A."/>
            <person name="Alvarado L."/>
            <person name="Arachchi H.M."/>
            <person name="Berlin A.M."/>
            <person name="Chapman S.B."/>
            <person name="Dewar J."/>
            <person name="Goldberg J."/>
            <person name="Griggs A."/>
            <person name="Gujja S."/>
            <person name="Hansen M."/>
            <person name="Howarth C."/>
            <person name="Imamovic A."/>
            <person name="Larimer J."/>
            <person name="McCowan C."/>
            <person name="Murphy C."/>
            <person name="Neiman D."/>
            <person name="Pearson M."/>
            <person name="Priest M."/>
            <person name="Roberts A."/>
            <person name="Saif S."/>
            <person name="Shea T."/>
            <person name="Sisk P."/>
            <person name="Sykes S."/>
            <person name="Wortman J."/>
            <person name="Nusbaum C."/>
            <person name="Birren B."/>
        </authorList>
    </citation>
    <scope>NUCLEOTIDE SEQUENCE [LARGE SCALE GENOMIC DNA]</scope>
    <source>
        <strain evidence="10 11">ANC 3649</strain>
    </source>
</reference>
<comment type="function">
    <text evidence="7">Part of the tripartite ATP-independent periplasmic (TRAP) transport system.</text>
</comment>
<sequence>MEQPVAKERSLKTIAGLGDAAKKIGKDMQENQENRSGLGLLSYIWNEWISTYVILIMLLLTLIIGTGEMIHGQMLRMGERLYGDPASGMQYSFLRAEPQKPDCERHPNIDAQVQQQMQANKHDEFADFFGAASESDVRASLLAAQQLCEEKYQFYDKAMKHIESHPSLRAYRTMETTFFGIFKFGTENRTIFLLIMVFFAAITASLKIHHIGLRSPKTRVDFRVYSVAMVLGNALLTASTVSQYRSLINSGVTLTTETLVIAWLWIGLFGILTLISVYQLFRIPKTALPGGNFGLALLSIPLYAFMSILTGIAFTFFMDYPMGQGIYLSILVEFSGIFLNLALFIWAGMLLTQTRVMDLFLNILRPWNLAPETLTWLILLAAAIPTAYTGASGIFVIAAGAIIYKEVWNSGARRQYALAVSAMSGSLGVVIRPCLLVVLIAMLDSRHVTSDELFDHGFYVFWLTAFIFLGVSLLLAETKFRVNSPKVAIPGMLRAFMPVIPYIVITVIVLAFYKYGLDTSMNEFTAPVILPLVLIAIILFDKLRKEPEYIPQVEAHESLVKQHEQDSPYLREHGAQSDQYRRGFFSSMHFATAETVGHIGALIILMALSASVGGLIERTEIVEYLPTHLGSIYISLFFIAMLLALIGMCTDPFGAVILVAATIAPVAYENGIHPIHFWMIVLVAFELGYVTPPVALNHLLTRLSVGDEEVAAADREAKEKYTSFYYRYERWLLPIMVLFPALMIVTFAPYIFKMFGWYH</sequence>
<evidence type="ECO:0000313" key="10">
    <source>
        <dbReference type="EMBL" id="ENV80676.1"/>
    </source>
</evidence>
<feature type="transmembrane region" description="Helical" evidence="8">
    <location>
        <begin position="416"/>
        <end position="443"/>
    </location>
</feature>
<feature type="transmembrane region" description="Helical" evidence="8">
    <location>
        <begin position="224"/>
        <end position="247"/>
    </location>
</feature>
<evidence type="ECO:0000259" key="9">
    <source>
        <dbReference type="Pfam" id="PF06808"/>
    </source>
</evidence>
<dbReference type="Proteomes" id="UP000013276">
    <property type="component" value="Unassembled WGS sequence"/>
</dbReference>
<keyword evidence="11" id="KW-1185">Reference proteome</keyword>
<dbReference type="GO" id="GO:0022857">
    <property type="term" value="F:transmembrane transporter activity"/>
    <property type="evidence" value="ECO:0007669"/>
    <property type="project" value="UniProtKB-UniRule"/>
</dbReference>
<evidence type="ECO:0000256" key="7">
    <source>
        <dbReference type="RuleBase" id="RU369079"/>
    </source>
</evidence>
<dbReference type="InterPro" id="IPR010656">
    <property type="entry name" value="DctM"/>
</dbReference>
<feature type="transmembrane region" description="Helical" evidence="8">
    <location>
        <begin position="731"/>
        <end position="752"/>
    </location>
</feature>
<comment type="caution">
    <text evidence="10">The sequence shown here is derived from an EMBL/GenBank/DDBJ whole genome shotgun (WGS) entry which is preliminary data.</text>
</comment>
<feature type="domain" description="TRAP C4-dicarboxylate transport system permease DctM subunit" evidence="9">
    <location>
        <begin position="336"/>
        <end position="749"/>
    </location>
</feature>
<dbReference type="Pfam" id="PF06808">
    <property type="entry name" value="DctM"/>
    <property type="match status" value="1"/>
</dbReference>
<feature type="transmembrane region" description="Helical" evidence="8">
    <location>
        <begin position="524"/>
        <end position="540"/>
    </location>
</feature>
<feature type="transmembrane region" description="Helical" evidence="8">
    <location>
        <begin position="293"/>
        <end position="318"/>
    </location>
</feature>
<keyword evidence="3 7" id="KW-0997">Cell inner membrane</keyword>
<feature type="transmembrane region" description="Helical" evidence="8">
    <location>
        <begin position="330"/>
        <end position="354"/>
    </location>
</feature>
<dbReference type="HOGENOM" id="CLU_021146_0_0_6"/>
<keyword evidence="5 8" id="KW-1133">Transmembrane helix</keyword>
<evidence type="ECO:0000256" key="3">
    <source>
        <dbReference type="ARBA" id="ARBA00022519"/>
    </source>
</evidence>
<organism evidence="10 11">
    <name type="scientific">Acinetobacter ursingii ANC 3649</name>
    <dbReference type="NCBI Taxonomy" id="1257043"/>
    <lineage>
        <taxon>Bacteria</taxon>
        <taxon>Pseudomonadati</taxon>
        <taxon>Pseudomonadota</taxon>
        <taxon>Gammaproteobacteria</taxon>
        <taxon>Moraxellales</taxon>
        <taxon>Moraxellaceae</taxon>
        <taxon>Acinetobacter</taxon>
    </lineage>
</organism>
<dbReference type="EMBL" id="APQC01000005">
    <property type="protein sequence ID" value="ENV80676.1"/>
    <property type="molecule type" value="Genomic_DNA"/>
</dbReference>
<protein>
    <recommendedName>
        <fullName evidence="9">TRAP C4-dicarboxylate transport system permease DctM subunit domain-containing protein</fullName>
    </recommendedName>
</protein>
<dbReference type="PANTHER" id="PTHR33362:SF2">
    <property type="entry name" value="TRAP TRANSPORTER LARGE PERMEASE PROTEIN"/>
    <property type="match status" value="1"/>
</dbReference>
<evidence type="ECO:0000256" key="1">
    <source>
        <dbReference type="ARBA" id="ARBA00004429"/>
    </source>
</evidence>
<feature type="transmembrane region" description="Helical" evidence="8">
    <location>
        <begin position="191"/>
        <end position="212"/>
    </location>
</feature>
<feature type="transmembrane region" description="Helical" evidence="8">
    <location>
        <begin position="458"/>
        <end position="476"/>
    </location>
</feature>
<gene>
    <name evidence="10" type="ORF">F942_00849</name>
</gene>
<evidence type="ECO:0000256" key="6">
    <source>
        <dbReference type="ARBA" id="ARBA00023136"/>
    </source>
</evidence>
<dbReference type="PATRIC" id="fig|1257043.3.peg.821"/>
<evidence type="ECO:0000256" key="2">
    <source>
        <dbReference type="ARBA" id="ARBA00022475"/>
    </source>
</evidence>
<dbReference type="AlphaFoldDB" id="N9C595"/>
<evidence type="ECO:0000313" key="11">
    <source>
        <dbReference type="Proteomes" id="UP000013276"/>
    </source>
</evidence>
<name>N9C595_9GAMM</name>
<feature type="transmembrane region" description="Helical" evidence="8">
    <location>
        <begin position="374"/>
        <end position="404"/>
    </location>
</feature>
<feature type="transmembrane region" description="Helical" evidence="8">
    <location>
        <begin position="488"/>
        <end position="512"/>
    </location>
</feature>